<reference evidence="1 2" key="1">
    <citation type="submission" date="2014-04" db="EMBL/GenBank/DDBJ databases">
        <authorList>
            <consortium name="DOE Joint Genome Institute"/>
            <person name="Kuo A."/>
            <person name="Ruytinx J."/>
            <person name="Rineau F."/>
            <person name="Colpaert J."/>
            <person name="Kohler A."/>
            <person name="Nagy L.G."/>
            <person name="Floudas D."/>
            <person name="Copeland A."/>
            <person name="Barry K.W."/>
            <person name="Cichocki N."/>
            <person name="Veneault-Fourrey C."/>
            <person name="LaButti K."/>
            <person name="Lindquist E.A."/>
            <person name="Lipzen A."/>
            <person name="Lundell T."/>
            <person name="Morin E."/>
            <person name="Murat C."/>
            <person name="Sun H."/>
            <person name="Tunlid A."/>
            <person name="Henrissat B."/>
            <person name="Grigoriev I.V."/>
            <person name="Hibbett D.S."/>
            <person name="Martin F."/>
            <person name="Nordberg H.P."/>
            <person name="Cantor M.N."/>
            <person name="Hua S.X."/>
        </authorList>
    </citation>
    <scope>NUCLEOTIDE SEQUENCE [LARGE SCALE GENOMIC DNA]</scope>
    <source>
        <strain evidence="1 2">UH-Slu-Lm8-n1</strain>
    </source>
</reference>
<organism evidence="1 2">
    <name type="scientific">Suillus luteus UH-Slu-Lm8-n1</name>
    <dbReference type="NCBI Taxonomy" id="930992"/>
    <lineage>
        <taxon>Eukaryota</taxon>
        <taxon>Fungi</taxon>
        <taxon>Dikarya</taxon>
        <taxon>Basidiomycota</taxon>
        <taxon>Agaricomycotina</taxon>
        <taxon>Agaricomycetes</taxon>
        <taxon>Agaricomycetidae</taxon>
        <taxon>Boletales</taxon>
        <taxon>Suillineae</taxon>
        <taxon>Suillaceae</taxon>
        <taxon>Suillus</taxon>
    </lineage>
</organism>
<protein>
    <recommendedName>
        <fullName evidence="3">DDE Tnp4 domain-containing protein</fullName>
    </recommendedName>
</protein>
<keyword evidence="2" id="KW-1185">Reference proteome</keyword>
<dbReference type="EMBL" id="KN835133">
    <property type="protein sequence ID" value="KIK49398.1"/>
    <property type="molecule type" value="Genomic_DNA"/>
</dbReference>
<name>A0A0D0C3J3_9AGAM</name>
<gene>
    <name evidence="1" type="ORF">CY34DRAFT_70317</name>
</gene>
<accession>A0A0D0C3J3</accession>
<dbReference type="AlphaFoldDB" id="A0A0D0C3J3"/>
<sequence>MSLDSIWDEIPSSDPGTDASGPVFSSRAFTEFSNTIQALEDEVEKARTLISRPKATHAPQLHLLDEWRLENPRRFRRKLRVDPEVFVELVNKIIHHPVFYNNSNNPQLPVPVQLAVFLNGIGHYGNAATAEDMADWAGVSVGTVYNCYRCVMVAILQHHDNVIHFDPLEAKDQIEKDRAKDWVEERTCPEWRGGFLCVDGTPFNVYQKPGWHGEGFFDRKSNYSLSAQVSDQEIKFKNLY</sequence>
<proteinExistence type="predicted"/>
<dbReference type="Proteomes" id="UP000054485">
    <property type="component" value="Unassembled WGS sequence"/>
</dbReference>
<dbReference type="OrthoDB" id="2641813at2759"/>
<reference evidence="2" key="2">
    <citation type="submission" date="2015-01" db="EMBL/GenBank/DDBJ databases">
        <title>Evolutionary Origins and Diversification of the Mycorrhizal Mutualists.</title>
        <authorList>
            <consortium name="DOE Joint Genome Institute"/>
            <consortium name="Mycorrhizal Genomics Consortium"/>
            <person name="Kohler A."/>
            <person name="Kuo A."/>
            <person name="Nagy L.G."/>
            <person name="Floudas D."/>
            <person name="Copeland A."/>
            <person name="Barry K.W."/>
            <person name="Cichocki N."/>
            <person name="Veneault-Fourrey C."/>
            <person name="LaButti K."/>
            <person name="Lindquist E.A."/>
            <person name="Lipzen A."/>
            <person name="Lundell T."/>
            <person name="Morin E."/>
            <person name="Murat C."/>
            <person name="Riley R."/>
            <person name="Ohm R."/>
            <person name="Sun H."/>
            <person name="Tunlid A."/>
            <person name="Henrissat B."/>
            <person name="Grigoriev I.V."/>
            <person name="Hibbett D.S."/>
            <person name="Martin F."/>
        </authorList>
    </citation>
    <scope>NUCLEOTIDE SEQUENCE [LARGE SCALE GENOMIC DNA]</scope>
    <source>
        <strain evidence="2">UH-Slu-Lm8-n1</strain>
    </source>
</reference>
<dbReference type="STRING" id="930992.A0A0D0C3J3"/>
<evidence type="ECO:0000313" key="1">
    <source>
        <dbReference type="EMBL" id="KIK49398.1"/>
    </source>
</evidence>
<evidence type="ECO:0008006" key="3">
    <source>
        <dbReference type="Google" id="ProtNLM"/>
    </source>
</evidence>
<dbReference type="HOGENOM" id="CLU_018552_1_3_1"/>
<evidence type="ECO:0000313" key="2">
    <source>
        <dbReference type="Proteomes" id="UP000054485"/>
    </source>
</evidence>
<dbReference type="InParanoid" id="A0A0D0C3J3"/>